<gene>
    <name evidence="2" type="ORF">SAMN04488007_0982</name>
</gene>
<dbReference type="Pfam" id="PF06439">
    <property type="entry name" value="3keto-disac_hyd"/>
    <property type="match status" value="1"/>
</dbReference>
<name>A0A1M6L0H9_9FLAO</name>
<evidence type="ECO:0000313" key="2">
    <source>
        <dbReference type="EMBL" id="SHJ64711.1"/>
    </source>
</evidence>
<evidence type="ECO:0000313" key="3">
    <source>
        <dbReference type="Proteomes" id="UP000184314"/>
    </source>
</evidence>
<dbReference type="OrthoDB" id="9806233at2"/>
<dbReference type="PROSITE" id="PS51257">
    <property type="entry name" value="PROKAR_LIPOPROTEIN"/>
    <property type="match status" value="1"/>
</dbReference>
<dbReference type="Proteomes" id="UP000184314">
    <property type="component" value="Unassembled WGS sequence"/>
</dbReference>
<accession>A0A1M6L0H9</accession>
<evidence type="ECO:0000259" key="1">
    <source>
        <dbReference type="Pfam" id="PF06439"/>
    </source>
</evidence>
<dbReference type="AlphaFoldDB" id="A0A1M6L0H9"/>
<proteinExistence type="predicted"/>
<dbReference type="STRING" id="228958.SAMN04488007_0982"/>
<dbReference type="Gene3D" id="2.60.120.560">
    <property type="entry name" value="Exo-inulinase, domain 1"/>
    <property type="match status" value="1"/>
</dbReference>
<dbReference type="InterPro" id="IPR010496">
    <property type="entry name" value="AL/BT2_dom"/>
</dbReference>
<organism evidence="2 3">
    <name type="scientific">Maribacter aquivivus</name>
    <dbReference type="NCBI Taxonomy" id="228958"/>
    <lineage>
        <taxon>Bacteria</taxon>
        <taxon>Pseudomonadati</taxon>
        <taxon>Bacteroidota</taxon>
        <taxon>Flavobacteriia</taxon>
        <taxon>Flavobacteriales</taxon>
        <taxon>Flavobacteriaceae</taxon>
        <taxon>Maribacter</taxon>
    </lineage>
</organism>
<protein>
    <recommendedName>
        <fullName evidence="1">3-keto-alpha-glucoside-1,2-lyase/3-keto-2-hydroxy-glucal hydratase domain-containing protein</fullName>
    </recommendedName>
</protein>
<dbReference type="GO" id="GO:0016787">
    <property type="term" value="F:hydrolase activity"/>
    <property type="evidence" value="ECO:0007669"/>
    <property type="project" value="InterPro"/>
</dbReference>
<dbReference type="EMBL" id="FQZX01000001">
    <property type="protein sequence ID" value="SHJ64711.1"/>
    <property type="molecule type" value="Genomic_DNA"/>
</dbReference>
<reference evidence="3" key="1">
    <citation type="submission" date="2016-11" db="EMBL/GenBank/DDBJ databases">
        <authorList>
            <person name="Varghese N."/>
            <person name="Submissions S."/>
        </authorList>
    </citation>
    <scope>NUCLEOTIDE SEQUENCE [LARGE SCALE GENOMIC DNA]</scope>
    <source>
        <strain evidence="3">DSM 16478</strain>
    </source>
</reference>
<feature type="domain" description="3-keto-alpha-glucoside-1,2-lyase/3-keto-2-hydroxy-glucal hydratase" evidence="1">
    <location>
        <begin position="39"/>
        <end position="244"/>
    </location>
</feature>
<keyword evidence="3" id="KW-1185">Reference proteome</keyword>
<sequence length="246" mass="27079">MKKVIASVACLLVFVACKQEKKETTQTAVVEEVAVVENDWEVLFDGSSLDQWKEFKTDGVSDAWKIEGDALVYTPPVEGEESTNHDLVTRQEYTNFVLSLDWKISEAGNSGVFWGVSEDEKFGTGYQTGPEIQILDNEKHPDAKAGTTHQAGALYDMVSPATDVTNPVGEWNTMVITVDHNAHIGSVTLNGTVMVTFPVANEEWDAMVAKSKFAGWDGFGKYTTGKIGLQDHSNIVAFRNIKIKQL</sequence>
<dbReference type="RefSeq" id="WP_073241772.1">
    <property type="nucleotide sequence ID" value="NZ_FQZX01000001.1"/>
</dbReference>